<sequence length="78" mass="8817">MVLDNSTDYAMTKPTFLPQEATEDQRRAIMERTYAAGQAQGAIITPATREVYERYVRGECTLEQAAEQAMSIYPLPEK</sequence>
<dbReference type="InterPro" id="IPR043038">
    <property type="entry name" value="VbhA_sf"/>
</dbReference>
<dbReference type="EMBL" id="BMHT01000019">
    <property type="protein sequence ID" value="GGF28846.1"/>
    <property type="molecule type" value="Genomic_DNA"/>
</dbReference>
<dbReference type="CDD" id="cd11586">
    <property type="entry name" value="VbhA_like"/>
    <property type="match status" value="1"/>
</dbReference>
<protein>
    <recommendedName>
        <fullName evidence="3">Antitoxin VbhA domain-containing protein</fullName>
    </recommendedName>
</protein>
<dbReference type="Proteomes" id="UP000632273">
    <property type="component" value="Unassembled WGS sequence"/>
</dbReference>
<evidence type="ECO:0008006" key="3">
    <source>
        <dbReference type="Google" id="ProtNLM"/>
    </source>
</evidence>
<proteinExistence type="predicted"/>
<gene>
    <name evidence="1" type="ORF">GCM10011383_45700</name>
</gene>
<reference evidence="2" key="1">
    <citation type="journal article" date="2019" name="Int. J. Syst. Evol. Microbiol.">
        <title>The Global Catalogue of Microorganisms (GCM) 10K type strain sequencing project: providing services to taxonomists for standard genome sequencing and annotation.</title>
        <authorList>
            <consortium name="The Broad Institute Genomics Platform"/>
            <consortium name="The Broad Institute Genome Sequencing Center for Infectious Disease"/>
            <person name="Wu L."/>
            <person name="Ma J."/>
        </authorList>
    </citation>
    <scope>NUCLEOTIDE SEQUENCE [LARGE SCALE GENOMIC DNA]</scope>
    <source>
        <strain evidence="2">CGMCC 1.15197</strain>
    </source>
</reference>
<evidence type="ECO:0000313" key="1">
    <source>
        <dbReference type="EMBL" id="GGF28846.1"/>
    </source>
</evidence>
<dbReference type="Gene3D" id="1.10.8.1050">
    <property type="entry name" value="Antitoxin VbhA-like"/>
    <property type="match status" value="1"/>
</dbReference>
<organism evidence="1 2">
    <name type="scientific">Hymenobacter cavernae</name>
    <dbReference type="NCBI Taxonomy" id="2044852"/>
    <lineage>
        <taxon>Bacteria</taxon>
        <taxon>Pseudomonadati</taxon>
        <taxon>Bacteroidota</taxon>
        <taxon>Cytophagia</taxon>
        <taxon>Cytophagales</taxon>
        <taxon>Hymenobacteraceae</taxon>
        <taxon>Hymenobacter</taxon>
    </lineage>
</organism>
<comment type="caution">
    <text evidence="1">The sequence shown here is derived from an EMBL/GenBank/DDBJ whole genome shotgun (WGS) entry which is preliminary data.</text>
</comment>
<evidence type="ECO:0000313" key="2">
    <source>
        <dbReference type="Proteomes" id="UP000632273"/>
    </source>
</evidence>
<accession>A0ABQ1UX95</accession>
<keyword evidence="2" id="KW-1185">Reference proteome</keyword>
<dbReference type="InterPro" id="IPR033788">
    <property type="entry name" value="VbhA-like"/>
</dbReference>
<name>A0ABQ1UX95_9BACT</name>